<dbReference type="InterPro" id="IPR023262">
    <property type="entry name" value="AROS"/>
</dbReference>
<sequence>EQAETKQKKKYNLNIIKGKNGCDVSITTNRQGLWSKKRKADVKEQKEIIEKRRRKKRKSAIEKYKEENAQDNTEVNVEALKRITELGKVVDKVAEKILYKQPCQLSRDLKEVVKETESSVFTEEDFKKFEREYRPK</sequence>
<name>A0AAV2HXE7_LYMST</name>
<evidence type="ECO:0008006" key="3">
    <source>
        <dbReference type="Google" id="ProtNLM"/>
    </source>
</evidence>
<protein>
    <recommendedName>
        <fullName evidence="3">40S ribosomal protein S19-binding protein 1</fullName>
    </recommendedName>
</protein>
<evidence type="ECO:0000313" key="2">
    <source>
        <dbReference type="Proteomes" id="UP001497497"/>
    </source>
</evidence>
<feature type="non-terminal residue" evidence="1">
    <location>
        <position position="1"/>
    </location>
</feature>
<dbReference type="PRINTS" id="PR02029">
    <property type="entry name" value="ACTREGSIRT1"/>
</dbReference>
<keyword evidence="2" id="KW-1185">Reference proteome</keyword>
<accession>A0AAV2HXE7</accession>
<dbReference type="Proteomes" id="UP001497497">
    <property type="component" value="Unassembled WGS sequence"/>
</dbReference>
<dbReference type="EMBL" id="CAXITT010000315">
    <property type="protein sequence ID" value="CAL1538853.1"/>
    <property type="molecule type" value="Genomic_DNA"/>
</dbReference>
<dbReference type="Pfam" id="PF15684">
    <property type="entry name" value="AROS"/>
    <property type="match status" value="1"/>
</dbReference>
<evidence type="ECO:0000313" key="1">
    <source>
        <dbReference type="EMBL" id="CAL1538853.1"/>
    </source>
</evidence>
<proteinExistence type="predicted"/>
<gene>
    <name evidence="1" type="ORF">GSLYS_00012674001</name>
</gene>
<comment type="caution">
    <text evidence="1">The sequence shown here is derived from an EMBL/GenBank/DDBJ whole genome shotgun (WGS) entry which is preliminary data.</text>
</comment>
<reference evidence="1 2" key="1">
    <citation type="submission" date="2024-04" db="EMBL/GenBank/DDBJ databases">
        <authorList>
            <consortium name="Genoscope - CEA"/>
            <person name="William W."/>
        </authorList>
    </citation>
    <scope>NUCLEOTIDE SEQUENCE [LARGE SCALE GENOMIC DNA]</scope>
</reference>
<dbReference type="AlphaFoldDB" id="A0AAV2HXE7"/>
<organism evidence="1 2">
    <name type="scientific">Lymnaea stagnalis</name>
    <name type="common">Great pond snail</name>
    <name type="synonym">Helix stagnalis</name>
    <dbReference type="NCBI Taxonomy" id="6523"/>
    <lineage>
        <taxon>Eukaryota</taxon>
        <taxon>Metazoa</taxon>
        <taxon>Spiralia</taxon>
        <taxon>Lophotrochozoa</taxon>
        <taxon>Mollusca</taxon>
        <taxon>Gastropoda</taxon>
        <taxon>Heterobranchia</taxon>
        <taxon>Euthyneura</taxon>
        <taxon>Panpulmonata</taxon>
        <taxon>Hygrophila</taxon>
        <taxon>Lymnaeoidea</taxon>
        <taxon>Lymnaeidae</taxon>
        <taxon>Lymnaea</taxon>
    </lineage>
</organism>